<organism evidence="1 2">
    <name type="scientific">Candidatus Roizmanbacteria bacterium RIFCSPLOWO2_01_FULL_37_12</name>
    <dbReference type="NCBI Taxonomy" id="1802056"/>
    <lineage>
        <taxon>Bacteria</taxon>
        <taxon>Candidatus Roizmaniibacteriota</taxon>
    </lineage>
</organism>
<dbReference type="Pfam" id="PF00702">
    <property type="entry name" value="Hydrolase"/>
    <property type="match status" value="1"/>
</dbReference>
<name>A0A1F7IEM6_9BACT</name>
<protein>
    <recommendedName>
        <fullName evidence="3">HAD family hydrolase</fullName>
    </recommendedName>
</protein>
<reference evidence="1 2" key="1">
    <citation type="journal article" date="2016" name="Nat. Commun.">
        <title>Thousands of microbial genomes shed light on interconnected biogeochemical processes in an aquifer system.</title>
        <authorList>
            <person name="Anantharaman K."/>
            <person name="Brown C.T."/>
            <person name="Hug L.A."/>
            <person name="Sharon I."/>
            <person name="Castelle C.J."/>
            <person name="Probst A.J."/>
            <person name="Thomas B.C."/>
            <person name="Singh A."/>
            <person name="Wilkins M.J."/>
            <person name="Karaoz U."/>
            <person name="Brodie E.L."/>
            <person name="Williams K.H."/>
            <person name="Hubbard S.S."/>
            <person name="Banfield J.F."/>
        </authorList>
    </citation>
    <scope>NUCLEOTIDE SEQUENCE [LARGE SCALE GENOMIC DNA]</scope>
</reference>
<proteinExistence type="predicted"/>
<evidence type="ECO:0008006" key="3">
    <source>
        <dbReference type="Google" id="ProtNLM"/>
    </source>
</evidence>
<dbReference type="Gene3D" id="1.10.150.240">
    <property type="entry name" value="Putative phosphatase, domain 2"/>
    <property type="match status" value="1"/>
</dbReference>
<dbReference type="Gene3D" id="3.40.50.1000">
    <property type="entry name" value="HAD superfamily/HAD-like"/>
    <property type="match status" value="1"/>
</dbReference>
<dbReference type="SUPFAM" id="SSF56784">
    <property type="entry name" value="HAD-like"/>
    <property type="match status" value="1"/>
</dbReference>
<sequence length="203" mass="23792">MPKIKFIYFDIGGVLIDYKNAFKTATNKFNIPYESFIKVWMKHDDPVTRGKMTPQEFWNNVRKEFKISKGEEFDFLTSWVEDYKPIKTTHAIIKKFINKYKIGLISNLYSGMIPMLLAKELIPDVAYSSIITSYETGFRKPEREIYELATKRVNLNAEEIFFVDDREDFIEGGKSIGWKTFLLNPNDTERSAKKLDRILSSLK</sequence>
<dbReference type="EMBL" id="MGAG01000009">
    <property type="protein sequence ID" value="OGK41800.1"/>
    <property type="molecule type" value="Genomic_DNA"/>
</dbReference>
<gene>
    <name evidence="1" type="ORF">A2954_03740</name>
</gene>
<dbReference type="InterPro" id="IPR023214">
    <property type="entry name" value="HAD_sf"/>
</dbReference>
<dbReference type="SFLD" id="SFLDS00003">
    <property type="entry name" value="Haloacid_Dehalogenase"/>
    <property type="match status" value="1"/>
</dbReference>
<dbReference type="InterPro" id="IPR023198">
    <property type="entry name" value="PGP-like_dom2"/>
</dbReference>
<evidence type="ECO:0000313" key="1">
    <source>
        <dbReference type="EMBL" id="OGK41800.1"/>
    </source>
</evidence>
<evidence type="ECO:0000313" key="2">
    <source>
        <dbReference type="Proteomes" id="UP000177698"/>
    </source>
</evidence>
<dbReference type="NCBIfam" id="TIGR01509">
    <property type="entry name" value="HAD-SF-IA-v3"/>
    <property type="match status" value="1"/>
</dbReference>
<dbReference type="AlphaFoldDB" id="A0A1F7IEM6"/>
<dbReference type="Proteomes" id="UP000177698">
    <property type="component" value="Unassembled WGS sequence"/>
</dbReference>
<dbReference type="PANTHER" id="PTHR43611:SF3">
    <property type="entry name" value="FLAVIN MONONUCLEOTIDE HYDROLASE 1, CHLOROPLATIC"/>
    <property type="match status" value="1"/>
</dbReference>
<dbReference type="InterPro" id="IPR006439">
    <property type="entry name" value="HAD-SF_hydro_IA"/>
</dbReference>
<dbReference type="PANTHER" id="PTHR43611">
    <property type="entry name" value="ALPHA-D-GLUCOSE 1-PHOSPHATE PHOSPHATASE"/>
    <property type="match status" value="1"/>
</dbReference>
<comment type="caution">
    <text evidence="1">The sequence shown here is derived from an EMBL/GenBank/DDBJ whole genome shotgun (WGS) entry which is preliminary data.</text>
</comment>
<dbReference type="STRING" id="1802056.A2954_03740"/>
<accession>A0A1F7IEM6</accession>
<dbReference type="SFLD" id="SFLDG01129">
    <property type="entry name" value="C1.5:_HAD__Beta-PGM__Phosphata"/>
    <property type="match status" value="1"/>
</dbReference>
<dbReference type="InterPro" id="IPR036412">
    <property type="entry name" value="HAD-like_sf"/>
</dbReference>
<dbReference type="NCBIfam" id="TIGR01549">
    <property type="entry name" value="HAD-SF-IA-v1"/>
    <property type="match status" value="1"/>
</dbReference>